<dbReference type="AlphaFoldDB" id="A0A6A5JW37"/>
<evidence type="ECO:0000313" key="2">
    <source>
        <dbReference type="EMBL" id="KAF1828079.1"/>
    </source>
</evidence>
<dbReference type="EMBL" id="ML975693">
    <property type="protein sequence ID" value="KAF1828079.1"/>
    <property type="molecule type" value="Genomic_DNA"/>
</dbReference>
<organism evidence="2 3">
    <name type="scientific">Decorospora gaudefroyi</name>
    <dbReference type="NCBI Taxonomy" id="184978"/>
    <lineage>
        <taxon>Eukaryota</taxon>
        <taxon>Fungi</taxon>
        <taxon>Dikarya</taxon>
        <taxon>Ascomycota</taxon>
        <taxon>Pezizomycotina</taxon>
        <taxon>Dothideomycetes</taxon>
        <taxon>Pleosporomycetidae</taxon>
        <taxon>Pleosporales</taxon>
        <taxon>Pleosporineae</taxon>
        <taxon>Pleosporaceae</taxon>
        <taxon>Decorospora</taxon>
    </lineage>
</organism>
<name>A0A6A5JW37_9PLEO</name>
<feature type="region of interest" description="Disordered" evidence="1">
    <location>
        <begin position="65"/>
        <end position="86"/>
    </location>
</feature>
<protein>
    <submittedName>
        <fullName evidence="2">Uncharacterized protein</fullName>
    </submittedName>
</protein>
<dbReference type="InterPro" id="IPR012349">
    <property type="entry name" value="Split_barrel_FMN-bd"/>
</dbReference>
<gene>
    <name evidence="2" type="ORF">BDW02DRAFT_513311</name>
</gene>
<reference evidence="2" key="1">
    <citation type="submission" date="2020-01" db="EMBL/GenBank/DDBJ databases">
        <authorList>
            <consortium name="DOE Joint Genome Institute"/>
            <person name="Haridas S."/>
            <person name="Albert R."/>
            <person name="Binder M."/>
            <person name="Bloem J."/>
            <person name="Labutti K."/>
            <person name="Salamov A."/>
            <person name="Andreopoulos B."/>
            <person name="Baker S.E."/>
            <person name="Barry K."/>
            <person name="Bills G."/>
            <person name="Bluhm B.H."/>
            <person name="Cannon C."/>
            <person name="Castanera R."/>
            <person name="Culley D.E."/>
            <person name="Daum C."/>
            <person name="Ezra D."/>
            <person name="Gonzalez J.B."/>
            <person name="Henrissat B."/>
            <person name="Kuo A."/>
            <person name="Liang C."/>
            <person name="Lipzen A."/>
            <person name="Lutzoni F."/>
            <person name="Magnuson J."/>
            <person name="Mondo S."/>
            <person name="Nolan M."/>
            <person name="Ohm R."/>
            <person name="Pangilinan J."/>
            <person name="Park H.-J."/>
            <person name="Ramirez L."/>
            <person name="Alfaro M."/>
            <person name="Sun H."/>
            <person name="Tritt A."/>
            <person name="Yoshinaga Y."/>
            <person name="Zwiers L.-H."/>
            <person name="Turgeon B.G."/>
            <person name="Goodwin S.B."/>
            <person name="Spatafora J.W."/>
            <person name="Crous P.W."/>
            <person name="Grigoriev I.V."/>
        </authorList>
    </citation>
    <scope>NUCLEOTIDE SEQUENCE</scope>
    <source>
        <strain evidence="2">P77</strain>
    </source>
</reference>
<evidence type="ECO:0000256" key="1">
    <source>
        <dbReference type="SAM" id="MobiDB-lite"/>
    </source>
</evidence>
<feature type="non-terminal residue" evidence="2">
    <location>
        <position position="1"/>
    </location>
</feature>
<dbReference type="OrthoDB" id="10250990at2759"/>
<proteinExistence type="predicted"/>
<dbReference type="Proteomes" id="UP000800040">
    <property type="component" value="Unassembled WGS sequence"/>
</dbReference>
<keyword evidence="3" id="KW-1185">Reference proteome</keyword>
<sequence>LVALIKADKFWVRKNARNDEVSHIALDKLRPVRQLGGMAYGRLTETFEIPRRSWSDQVQGSGLSARLHKKNAESQMTKVTKEGIES</sequence>
<dbReference type="Gene3D" id="2.30.110.10">
    <property type="entry name" value="Electron Transport, Fmn-binding Protein, Chain A"/>
    <property type="match status" value="1"/>
</dbReference>
<evidence type="ECO:0000313" key="3">
    <source>
        <dbReference type="Proteomes" id="UP000800040"/>
    </source>
</evidence>
<accession>A0A6A5JW37</accession>